<dbReference type="Proteomes" id="UP000825935">
    <property type="component" value="Chromosome 6"/>
</dbReference>
<keyword evidence="3" id="KW-1185">Reference proteome</keyword>
<accession>A0A8T2UJD9</accession>
<sequence length="64" mass="7461">MIMRRQRLIKPAWCLSSLVLVLLLDTRIKDDRPCPSPTYTFHCFISTQGSLSLTDRMRVLSHEL</sequence>
<dbReference type="EMBL" id="CM035411">
    <property type="protein sequence ID" value="KAH7434808.1"/>
    <property type="molecule type" value="Genomic_DNA"/>
</dbReference>
<proteinExistence type="predicted"/>
<name>A0A8T2UJD9_CERRI</name>
<feature type="signal peptide" evidence="1">
    <location>
        <begin position="1"/>
        <end position="30"/>
    </location>
</feature>
<protein>
    <recommendedName>
        <fullName evidence="4">Secreted protein</fullName>
    </recommendedName>
</protein>
<evidence type="ECO:0000313" key="3">
    <source>
        <dbReference type="Proteomes" id="UP000825935"/>
    </source>
</evidence>
<keyword evidence="1" id="KW-0732">Signal</keyword>
<evidence type="ECO:0008006" key="4">
    <source>
        <dbReference type="Google" id="ProtNLM"/>
    </source>
</evidence>
<evidence type="ECO:0000313" key="2">
    <source>
        <dbReference type="EMBL" id="KAH7434808.1"/>
    </source>
</evidence>
<gene>
    <name evidence="2" type="ORF">KP509_06G035400</name>
</gene>
<organism evidence="2 3">
    <name type="scientific">Ceratopteris richardii</name>
    <name type="common">Triangle waterfern</name>
    <dbReference type="NCBI Taxonomy" id="49495"/>
    <lineage>
        <taxon>Eukaryota</taxon>
        <taxon>Viridiplantae</taxon>
        <taxon>Streptophyta</taxon>
        <taxon>Embryophyta</taxon>
        <taxon>Tracheophyta</taxon>
        <taxon>Polypodiopsida</taxon>
        <taxon>Polypodiidae</taxon>
        <taxon>Polypodiales</taxon>
        <taxon>Pteridineae</taxon>
        <taxon>Pteridaceae</taxon>
        <taxon>Parkerioideae</taxon>
        <taxon>Ceratopteris</taxon>
    </lineage>
</organism>
<feature type="chain" id="PRO_5035783738" description="Secreted protein" evidence="1">
    <location>
        <begin position="31"/>
        <end position="64"/>
    </location>
</feature>
<comment type="caution">
    <text evidence="2">The sequence shown here is derived from an EMBL/GenBank/DDBJ whole genome shotgun (WGS) entry which is preliminary data.</text>
</comment>
<evidence type="ECO:0000256" key="1">
    <source>
        <dbReference type="SAM" id="SignalP"/>
    </source>
</evidence>
<dbReference type="AlphaFoldDB" id="A0A8T2UJD9"/>
<reference evidence="2" key="1">
    <citation type="submission" date="2021-08" db="EMBL/GenBank/DDBJ databases">
        <title>WGS assembly of Ceratopteris richardii.</title>
        <authorList>
            <person name="Marchant D.B."/>
            <person name="Chen G."/>
            <person name="Jenkins J."/>
            <person name="Shu S."/>
            <person name="Leebens-Mack J."/>
            <person name="Grimwood J."/>
            <person name="Schmutz J."/>
            <person name="Soltis P."/>
            <person name="Soltis D."/>
            <person name="Chen Z.-H."/>
        </authorList>
    </citation>
    <scope>NUCLEOTIDE SEQUENCE</scope>
    <source>
        <strain evidence="2">Whitten #5841</strain>
        <tissue evidence="2">Leaf</tissue>
    </source>
</reference>